<dbReference type="RefSeq" id="WP_014828927.1">
    <property type="nucleotide sequence ID" value="NC_018068.1"/>
</dbReference>
<reference evidence="2 3" key="1">
    <citation type="journal article" date="2012" name="J. Bacteriol.">
        <title>Complete genome sequences of Desulfosporosinus orientis DSM765T, Desulfosporosinus youngiae DSM17734T, Desulfosporosinus meridiei DSM13257T, and Desulfosporosinus acidiphilus DSM22704T.</title>
        <authorList>
            <person name="Pester M."/>
            <person name="Brambilla E."/>
            <person name="Alazard D."/>
            <person name="Rattei T."/>
            <person name="Weinmaier T."/>
            <person name="Han J."/>
            <person name="Lucas S."/>
            <person name="Lapidus A."/>
            <person name="Cheng J.F."/>
            <person name="Goodwin L."/>
            <person name="Pitluck S."/>
            <person name="Peters L."/>
            <person name="Ovchinnikova G."/>
            <person name="Teshima H."/>
            <person name="Detter J.C."/>
            <person name="Han C.S."/>
            <person name="Tapia R."/>
            <person name="Land M.L."/>
            <person name="Hauser L."/>
            <person name="Kyrpides N.C."/>
            <person name="Ivanova N.N."/>
            <person name="Pagani I."/>
            <person name="Huntmann M."/>
            <person name="Wei C.L."/>
            <person name="Davenport K.W."/>
            <person name="Daligault H."/>
            <person name="Chain P.S."/>
            <person name="Chen A."/>
            <person name="Mavromatis K."/>
            <person name="Markowitz V."/>
            <person name="Szeto E."/>
            <person name="Mikhailova N."/>
            <person name="Pati A."/>
            <person name="Wagner M."/>
            <person name="Woyke T."/>
            <person name="Ollivier B."/>
            <person name="Klenk H.P."/>
            <person name="Spring S."/>
            <person name="Loy A."/>
        </authorList>
    </citation>
    <scope>NUCLEOTIDE SEQUENCE [LARGE SCALE GENOMIC DNA]</scope>
    <source>
        <strain evidence="3">DSM 22704 / JCM 16185 / SJ4</strain>
    </source>
</reference>
<keyword evidence="1" id="KW-1133">Transmembrane helix</keyword>
<organism evidence="2 3">
    <name type="scientific">Desulfosporosinus acidiphilus (strain DSM 22704 / JCM 16185 / SJ4)</name>
    <dbReference type="NCBI Taxonomy" id="646529"/>
    <lineage>
        <taxon>Bacteria</taxon>
        <taxon>Bacillati</taxon>
        <taxon>Bacillota</taxon>
        <taxon>Clostridia</taxon>
        <taxon>Eubacteriales</taxon>
        <taxon>Desulfitobacteriaceae</taxon>
        <taxon>Desulfosporosinus</taxon>
    </lineage>
</organism>
<keyword evidence="1" id="KW-0812">Transmembrane</keyword>
<dbReference type="KEGG" id="dai:Desaci_4078"/>
<dbReference type="HOGENOM" id="CLU_2272812_0_0_9"/>
<feature type="transmembrane region" description="Helical" evidence="1">
    <location>
        <begin position="20"/>
        <end position="39"/>
    </location>
</feature>
<dbReference type="AlphaFoldDB" id="I4DAW7"/>
<protein>
    <submittedName>
        <fullName evidence="2">Uncharacterized protein</fullName>
    </submittedName>
</protein>
<gene>
    <name evidence="2" type="ordered locus">Desaci_4078</name>
</gene>
<evidence type="ECO:0000313" key="3">
    <source>
        <dbReference type="Proteomes" id="UP000002892"/>
    </source>
</evidence>
<sequence>MWGGVDLNDGLTAVILYVGRWFLGIIGFTLIGWASVHFLKNLLLAFLGKPVKTGMGTMKFSTYALIFLIGIICTGAILGGSFMSLLNKLYLFLLHFKSQINI</sequence>
<dbReference type="EMBL" id="CP003639">
    <property type="protein sequence ID" value="AFM42941.1"/>
    <property type="molecule type" value="Genomic_DNA"/>
</dbReference>
<feature type="transmembrane region" description="Helical" evidence="1">
    <location>
        <begin position="60"/>
        <end position="86"/>
    </location>
</feature>
<evidence type="ECO:0000256" key="1">
    <source>
        <dbReference type="SAM" id="Phobius"/>
    </source>
</evidence>
<proteinExistence type="predicted"/>
<keyword evidence="3" id="KW-1185">Reference proteome</keyword>
<accession>I4DAW7</accession>
<dbReference type="STRING" id="646529.Desaci_4078"/>
<name>I4DAW7_DESAJ</name>
<dbReference type="Proteomes" id="UP000002892">
    <property type="component" value="Chromosome"/>
</dbReference>
<keyword evidence="1" id="KW-0472">Membrane</keyword>
<evidence type="ECO:0000313" key="2">
    <source>
        <dbReference type="EMBL" id="AFM42941.1"/>
    </source>
</evidence>